<feature type="compositionally biased region" description="Low complexity" evidence="1">
    <location>
        <begin position="50"/>
        <end position="73"/>
    </location>
</feature>
<dbReference type="Proteomes" id="UP001149140">
    <property type="component" value="Unassembled WGS sequence"/>
</dbReference>
<evidence type="ECO:0000256" key="1">
    <source>
        <dbReference type="SAM" id="MobiDB-lite"/>
    </source>
</evidence>
<dbReference type="RefSeq" id="WP_270042712.1">
    <property type="nucleotide sequence ID" value="NZ_JAPDOD010000025.1"/>
</dbReference>
<keyword evidence="3" id="KW-1185">Reference proteome</keyword>
<feature type="compositionally biased region" description="Low complexity" evidence="1">
    <location>
        <begin position="18"/>
        <end position="40"/>
    </location>
</feature>
<dbReference type="EMBL" id="JAPDOD010000025">
    <property type="protein sequence ID" value="MDA0163467.1"/>
    <property type="molecule type" value="Genomic_DNA"/>
</dbReference>
<dbReference type="AlphaFoldDB" id="A0A9X3MW19"/>
<protein>
    <submittedName>
        <fullName evidence="2">Uncharacterized protein</fullName>
    </submittedName>
</protein>
<sequence>MGDVGGPAADTSTPAAEPAIASPQDAADAAPAACSDSGPAVTAMGDVGGPAADTSTPSADTDTTTADPPAVTAMGDYAGPASAPAETSDTTTEPATTTVADDGPTYTPMGDVASPGAESTVPAAQPEATTPASEPDGFTTSLTATLGLGATVGFAHDSQYTSITLGTAEGTGFFGSAGQGKAAQQTTPGASVKGGLGFVSGELRVDQTGITGKANLNMPINPGINQTVDSYSAKLNPDFTVTTARTEGMSYGMQVGLATTQTVTIAIPNSAFETVANWLGLGPQSANRSGGW</sequence>
<name>A0A9X3MW19_9ACTN</name>
<reference evidence="2" key="1">
    <citation type="submission" date="2022-10" db="EMBL/GenBank/DDBJ databases">
        <title>The WGS of Solirubrobacter ginsenosidimutans DSM 21036.</title>
        <authorList>
            <person name="Jiang Z."/>
        </authorList>
    </citation>
    <scope>NUCLEOTIDE SEQUENCE</scope>
    <source>
        <strain evidence="2">DSM 21036</strain>
    </source>
</reference>
<evidence type="ECO:0000313" key="3">
    <source>
        <dbReference type="Proteomes" id="UP001149140"/>
    </source>
</evidence>
<feature type="region of interest" description="Disordered" evidence="1">
    <location>
        <begin position="1"/>
        <end position="138"/>
    </location>
</feature>
<feature type="compositionally biased region" description="Low complexity" evidence="1">
    <location>
        <begin position="80"/>
        <end position="102"/>
    </location>
</feature>
<organism evidence="2 3">
    <name type="scientific">Solirubrobacter ginsenosidimutans</name>
    <dbReference type="NCBI Taxonomy" id="490573"/>
    <lineage>
        <taxon>Bacteria</taxon>
        <taxon>Bacillati</taxon>
        <taxon>Actinomycetota</taxon>
        <taxon>Thermoleophilia</taxon>
        <taxon>Solirubrobacterales</taxon>
        <taxon>Solirubrobacteraceae</taxon>
        <taxon>Solirubrobacter</taxon>
    </lineage>
</organism>
<proteinExistence type="predicted"/>
<evidence type="ECO:0000313" key="2">
    <source>
        <dbReference type="EMBL" id="MDA0163467.1"/>
    </source>
</evidence>
<gene>
    <name evidence="2" type="ORF">OM076_24550</name>
</gene>
<accession>A0A9X3MW19</accession>
<comment type="caution">
    <text evidence="2">The sequence shown here is derived from an EMBL/GenBank/DDBJ whole genome shotgun (WGS) entry which is preliminary data.</text>
</comment>